<organism evidence="2 3">
    <name type="scientific">Olea europaea subsp. europaea</name>
    <dbReference type="NCBI Taxonomy" id="158383"/>
    <lineage>
        <taxon>Eukaryota</taxon>
        <taxon>Viridiplantae</taxon>
        <taxon>Streptophyta</taxon>
        <taxon>Embryophyta</taxon>
        <taxon>Tracheophyta</taxon>
        <taxon>Spermatophyta</taxon>
        <taxon>Magnoliopsida</taxon>
        <taxon>eudicotyledons</taxon>
        <taxon>Gunneridae</taxon>
        <taxon>Pentapetalae</taxon>
        <taxon>asterids</taxon>
        <taxon>lamiids</taxon>
        <taxon>Lamiales</taxon>
        <taxon>Oleaceae</taxon>
        <taxon>Oleeae</taxon>
        <taxon>Olea</taxon>
    </lineage>
</organism>
<dbReference type="InterPro" id="IPR041588">
    <property type="entry name" value="Integrase_H2C2"/>
</dbReference>
<dbReference type="Gene3D" id="1.10.340.70">
    <property type="match status" value="1"/>
</dbReference>
<dbReference type="OrthoDB" id="912837at2759"/>
<dbReference type="Pfam" id="PF17921">
    <property type="entry name" value="Integrase_H2C2"/>
    <property type="match status" value="1"/>
</dbReference>
<dbReference type="AlphaFoldDB" id="A0A8S0RDA2"/>
<dbReference type="Gramene" id="OE9A082813T1">
    <property type="protein sequence ID" value="OE9A082813C1"/>
    <property type="gene ID" value="OE9A082813"/>
</dbReference>
<proteinExistence type="predicted"/>
<gene>
    <name evidence="2" type="ORF">OLEA9_A082813</name>
</gene>
<accession>A0A8S0RDA2</accession>
<name>A0A8S0RDA2_OLEEU</name>
<evidence type="ECO:0000313" key="3">
    <source>
        <dbReference type="Proteomes" id="UP000594638"/>
    </source>
</evidence>
<keyword evidence="3" id="KW-1185">Reference proteome</keyword>
<feature type="domain" description="Integrase zinc-binding" evidence="1">
    <location>
        <begin position="23"/>
        <end position="74"/>
    </location>
</feature>
<evidence type="ECO:0000259" key="1">
    <source>
        <dbReference type="Pfam" id="PF17921"/>
    </source>
</evidence>
<protein>
    <recommendedName>
        <fullName evidence="1">Integrase zinc-binding domain-containing protein</fullName>
    </recommendedName>
</protein>
<comment type="caution">
    <text evidence="2">The sequence shown here is derived from an EMBL/GenBank/DDBJ whole genome shotgun (WGS) entry which is preliminary data.</text>
</comment>
<evidence type="ECO:0000313" key="2">
    <source>
        <dbReference type="EMBL" id="CAA2976678.1"/>
    </source>
</evidence>
<reference evidence="2 3" key="1">
    <citation type="submission" date="2019-12" db="EMBL/GenBank/DDBJ databases">
        <authorList>
            <person name="Alioto T."/>
            <person name="Alioto T."/>
            <person name="Gomez Garrido J."/>
        </authorList>
    </citation>
    <scope>NUCLEOTIDE SEQUENCE [LARGE SCALE GENOMIC DNA]</scope>
</reference>
<sequence>DDVLYKRGFVSLLLRCVGGEETMYILREIHEGVCDNHSEGIALTHKVLRQGYFWPTLKKDSCQFVQKCDKYQRFSNIQRQPSQSLFVVTNLWPFAKWDIDFI</sequence>
<feature type="non-terminal residue" evidence="2">
    <location>
        <position position="1"/>
    </location>
</feature>
<dbReference type="InterPro" id="IPR052160">
    <property type="entry name" value="Gypsy_RT_Integrase-like"/>
</dbReference>
<dbReference type="Proteomes" id="UP000594638">
    <property type="component" value="Unassembled WGS sequence"/>
</dbReference>
<dbReference type="EMBL" id="CACTIH010002510">
    <property type="protein sequence ID" value="CAA2976678.1"/>
    <property type="molecule type" value="Genomic_DNA"/>
</dbReference>
<feature type="non-terminal residue" evidence="2">
    <location>
        <position position="102"/>
    </location>
</feature>
<dbReference type="PANTHER" id="PTHR47266">
    <property type="entry name" value="ENDONUCLEASE-RELATED"/>
    <property type="match status" value="1"/>
</dbReference>